<accession>A0ABT9Q6T4</accession>
<keyword evidence="2" id="KW-1185">Reference proteome</keyword>
<evidence type="ECO:0000313" key="2">
    <source>
        <dbReference type="Proteomes" id="UP001225356"/>
    </source>
</evidence>
<evidence type="ECO:0000313" key="1">
    <source>
        <dbReference type="EMBL" id="MDP9842459.1"/>
    </source>
</evidence>
<protein>
    <submittedName>
        <fullName evidence="1">Uncharacterized protein</fullName>
    </submittedName>
</protein>
<gene>
    <name evidence="1" type="ORF">J2853_001670</name>
</gene>
<sequence length="62" mass="6735">MERFGTWRTGPLRASGPSIVMALDLVAEIAGAGLGKLKLNQMVPQRRVAELAATGWRSVRRS</sequence>
<proteinExistence type="predicted"/>
<dbReference type="RefSeq" id="WP_307556363.1">
    <property type="nucleotide sequence ID" value="NZ_JAUSQU010000001.1"/>
</dbReference>
<name>A0ABT9Q6T4_9ACTN</name>
<dbReference type="Proteomes" id="UP001225356">
    <property type="component" value="Unassembled WGS sequence"/>
</dbReference>
<reference evidence="1 2" key="1">
    <citation type="submission" date="2023-07" db="EMBL/GenBank/DDBJ databases">
        <title>Sequencing the genomes of 1000 actinobacteria strains.</title>
        <authorList>
            <person name="Klenk H.-P."/>
        </authorList>
    </citation>
    <scope>NUCLEOTIDE SEQUENCE [LARGE SCALE GENOMIC DNA]</scope>
    <source>
        <strain evidence="1 2">DSM 46740</strain>
    </source>
</reference>
<organism evidence="1 2">
    <name type="scientific">Streptosporangium lutulentum</name>
    <dbReference type="NCBI Taxonomy" id="1461250"/>
    <lineage>
        <taxon>Bacteria</taxon>
        <taxon>Bacillati</taxon>
        <taxon>Actinomycetota</taxon>
        <taxon>Actinomycetes</taxon>
        <taxon>Streptosporangiales</taxon>
        <taxon>Streptosporangiaceae</taxon>
        <taxon>Streptosporangium</taxon>
    </lineage>
</organism>
<comment type="caution">
    <text evidence="1">The sequence shown here is derived from an EMBL/GenBank/DDBJ whole genome shotgun (WGS) entry which is preliminary data.</text>
</comment>
<dbReference type="EMBL" id="JAUSQU010000001">
    <property type="protein sequence ID" value="MDP9842459.1"/>
    <property type="molecule type" value="Genomic_DNA"/>
</dbReference>